<dbReference type="EMBL" id="HBHY01005860">
    <property type="protein sequence ID" value="CAE0132107.1"/>
    <property type="molecule type" value="Transcribed_RNA"/>
</dbReference>
<dbReference type="Gene3D" id="2.60.40.780">
    <property type="entry name" value="von Hippel-Lindau disease tumour suppressor, beta domain"/>
    <property type="match status" value="1"/>
</dbReference>
<dbReference type="SUPFAM" id="SSF49468">
    <property type="entry name" value="VHL"/>
    <property type="match status" value="1"/>
</dbReference>
<protein>
    <recommendedName>
        <fullName evidence="2">von Hippel-Lindau disease tumour suppressor beta domain-containing protein</fullName>
    </recommendedName>
</protein>
<dbReference type="InterPro" id="IPR037140">
    <property type="entry name" value="VHL_beta_dom_sf"/>
</dbReference>
<evidence type="ECO:0008006" key="2">
    <source>
        <dbReference type="Google" id="ProtNLM"/>
    </source>
</evidence>
<organism evidence="1">
    <name type="scientific">Prasinoderma singulare</name>
    <dbReference type="NCBI Taxonomy" id="676789"/>
    <lineage>
        <taxon>Eukaryota</taxon>
        <taxon>Viridiplantae</taxon>
        <taxon>Prasinodermophyta</taxon>
        <taxon>Prasinodermophyceae</taxon>
        <taxon>Prasinodermales</taxon>
        <taxon>Prasinodermaceae</taxon>
        <taxon>Prasinoderma</taxon>
    </lineage>
</organism>
<evidence type="ECO:0000313" key="1">
    <source>
        <dbReference type="EMBL" id="CAE0132107.1"/>
    </source>
</evidence>
<accession>A0A7S3F9Y5</accession>
<proteinExistence type="predicted"/>
<gene>
    <name evidence="1" type="ORF">PSIN1315_LOCUS3784</name>
</gene>
<reference evidence="1" key="1">
    <citation type="submission" date="2021-01" db="EMBL/GenBank/DDBJ databases">
        <authorList>
            <person name="Corre E."/>
            <person name="Pelletier E."/>
            <person name="Niang G."/>
            <person name="Scheremetjew M."/>
            <person name="Finn R."/>
            <person name="Kale V."/>
            <person name="Holt S."/>
            <person name="Cochrane G."/>
            <person name="Meng A."/>
            <person name="Brown T."/>
            <person name="Cohen L."/>
        </authorList>
    </citation>
    <scope>NUCLEOTIDE SEQUENCE</scope>
    <source>
        <strain evidence="1">RCC927</strain>
    </source>
</reference>
<name>A0A7S3F9Y5_9VIRI</name>
<dbReference type="InterPro" id="IPR036208">
    <property type="entry name" value="VHL_sf"/>
</dbReference>
<dbReference type="AlphaFoldDB" id="A0A7S3F9Y5"/>
<sequence>MLALLGQIYGGILAPELVVVSQFPNEALHVTPEAALAADAHRDGRESCKLLIHNATGAAVDVFWAHRQALDRGPVIEKLYGSVASGGVHAQSTYAGHVWVVRRPPGDGDGAVPSAEAPAVCVIAAREGLWKAIILAHRNGEG</sequence>